<gene>
    <name evidence="6" type="ORF">D9611_010104</name>
</gene>
<sequence length="382" mass="40653">MATIRNIVILGGGTFGITAARKIAAKVDTTKYKVIVVTPRPYYVHLPGLIRTLVTSDGALEKQIFMPYGSTLNGKGDVVVANVVSFTETKEGGEISVSNGECIPYSGLVLAPGTKWEGALSLPDEPSAILEHIKSWREKIRNAASILLVGGGAVGVEFAGELKDYFPRKPVSLTHAHAQLLNDAYPEKYRSALLARLGKTGTEIILNDYVDVIEPSKDGTITTRSGKTIHADLIIPTRGGRPNTDVVSKSLGADSLTESGHIKVLPTLQLPDHPRIFAAGDAINWTEQKQAGKADGHAAVVAENVLTVLNGGEPSATYKGSPEIIIASVGRTGGASYLGVLWGPVFGDAVSSRIKSRGLLIEIIRRKLGLESRVDGLRSFDQ</sequence>
<evidence type="ECO:0000256" key="2">
    <source>
        <dbReference type="ARBA" id="ARBA00022630"/>
    </source>
</evidence>
<dbReference type="Pfam" id="PF07992">
    <property type="entry name" value="Pyr_redox_2"/>
    <property type="match status" value="1"/>
</dbReference>
<dbReference type="EMBL" id="JAACJK010000223">
    <property type="protein sequence ID" value="KAF5313691.1"/>
    <property type="molecule type" value="Genomic_DNA"/>
</dbReference>
<dbReference type="AlphaFoldDB" id="A0A8H5EVC6"/>
<dbReference type="InterPro" id="IPR036188">
    <property type="entry name" value="FAD/NAD-bd_sf"/>
</dbReference>
<keyword evidence="3" id="KW-0274">FAD</keyword>
<evidence type="ECO:0000313" key="7">
    <source>
        <dbReference type="Proteomes" id="UP000541558"/>
    </source>
</evidence>
<feature type="domain" description="FAD/NAD(P)-binding" evidence="5">
    <location>
        <begin position="6"/>
        <end position="291"/>
    </location>
</feature>
<evidence type="ECO:0000256" key="4">
    <source>
        <dbReference type="ARBA" id="ARBA00023002"/>
    </source>
</evidence>
<dbReference type="PRINTS" id="PR00411">
    <property type="entry name" value="PNDRDTASEI"/>
</dbReference>
<dbReference type="GO" id="GO:0005737">
    <property type="term" value="C:cytoplasm"/>
    <property type="evidence" value="ECO:0007669"/>
    <property type="project" value="TreeGrafter"/>
</dbReference>
<comment type="similarity">
    <text evidence="1">Belongs to the FAD-dependent oxidoreductase family.</text>
</comment>
<name>A0A8H5EVC6_9AGAR</name>
<dbReference type="GO" id="GO:0050660">
    <property type="term" value="F:flavin adenine dinucleotide binding"/>
    <property type="evidence" value="ECO:0007669"/>
    <property type="project" value="TreeGrafter"/>
</dbReference>
<evidence type="ECO:0000259" key="5">
    <source>
        <dbReference type="Pfam" id="PF07992"/>
    </source>
</evidence>
<dbReference type="OrthoDB" id="202203at2759"/>
<comment type="caution">
    <text evidence="6">The sequence shown here is derived from an EMBL/GenBank/DDBJ whole genome shotgun (WGS) entry which is preliminary data.</text>
</comment>
<dbReference type="PRINTS" id="PR00368">
    <property type="entry name" value="FADPNR"/>
</dbReference>
<organism evidence="6 7">
    <name type="scientific">Ephemerocybe angulata</name>
    <dbReference type="NCBI Taxonomy" id="980116"/>
    <lineage>
        <taxon>Eukaryota</taxon>
        <taxon>Fungi</taxon>
        <taxon>Dikarya</taxon>
        <taxon>Basidiomycota</taxon>
        <taxon>Agaricomycotina</taxon>
        <taxon>Agaricomycetes</taxon>
        <taxon>Agaricomycetidae</taxon>
        <taxon>Agaricales</taxon>
        <taxon>Agaricineae</taxon>
        <taxon>Psathyrellaceae</taxon>
        <taxon>Ephemerocybe</taxon>
    </lineage>
</organism>
<proteinExistence type="inferred from homology"/>
<keyword evidence="2" id="KW-0285">Flavoprotein</keyword>
<accession>A0A8H5EVC6</accession>
<dbReference type="PANTHER" id="PTHR43735:SF3">
    <property type="entry name" value="FERROPTOSIS SUPPRESSOR PROTEIN 1"/>
    <property type="match status" value="1"/>
</dbReference>
<evidence type="ECO:0000256" key="3">
    <source>
        <dbReference type="ARBA" id="ARBA00022827"/>
    </source>
</evidence>
<reference evidence="6 7" key="1">
    <citation type="journal article" date="2020" name="ISME J.">
        <title>Uncovering the hidden diversity of litter-decomposition mechanisms in mushroom-forming fungi.</title>
        <authorList>
            <person name="Floudas D."/>
            <person name="Bentzer J."/>
            <person name="Ahren D."/>
            <person name="Johansson T."/>
            <person name="Persson P."/>
            <person name="Tunlid A."/>
        </authorList>
    </citation>
    <scope>NUCLEOTIDE SEQUENCE [LARGE SCALE GENOMIC DNA]</scope>
    <source>
        <strain evidence="6 7">CBS 175.51</strain>
    </source>
</reference>
<dbReference type="Gene3D" id="3.50.50.100">
    <property type="match status" value="1"/>
</dbReference>
<dbReference type="SUPFAM" id="SSF51905">
    <property type="entry name" value="FAD/NAD(P)-binding domain"/>
    <property type="match status" value="1"/>
</dbReference>
<dbReference type="PANTHER" id="PTHR43735">
    <property type="entry name" value="APOPTOSIS-INDUCING FACTOR 1"/>
    <property type="match status" value="1"/>
</dbReference>
<protein>
    <recommendedName>
        <fullName evidence="5">FAD/NAD(P)-binding domain-containing protein</fullName>
    </recommendedName>
</protein>
<keyword evidence="4" id="KW-0560">Oxidoreductase</keyword>
<evidence type="ECO:0000256" key="1">
    <source>
        <dbReference type="ARBA" id="ARBA00006442"/>
    </source>
</evidence>
<dbReference type="InterPro" id="IPR023753">
    <property type="entry name" value="FAD/NAD-binding_dom"/>
</dbReference>
<keyword evidence="7" id="KW-1185">Reference proteome</keyword>
<dbReference type="GO" id="GO:0004174">
    <property type="term" value="F:electron-transferring-flavoprotein dehydrogenase activity"/>
    <property type="evidence" value="ECO:0007669"/>
    <property type="project" value="TreeGrafter"/>
</dbReference>
<dbReference type="Proteomes" id="UP000541558">
    <property type="component" value="Unassembled WGS sequence"/>
</dbReference>
<evidence type="ECO:0000313" key="6">
    <source>
        <dbReference type="EMBL" id="KAF5313691.1"/>
    </source>
</evidence>